<dbReference type="InterPro" id="IPR003690">
    <property type="entry name" value="MTERF"/>
</dbReference>
<proteinExistence type="inferred from homology"/>
<evidence type="ECO:0000256" key="2">
    <source>
        <dbReference type="ARBA" id="ARBA00022472"/>
    </source>
</evidence>
<comment type="similarity">
    <text evidence="1">Belongs to the mTERF family.</text>
</comment>
<organism evidence="4">
    <name type="scientific">Arundo donax</name>
    <name type="common">Giant reed</name>
    <name type="synonym">Donax arundinaceus</name>
    <dbReference type="NCBI Taxonomy" id="35708"/>
    <lineage>
        <taxon>Eukaryota</taxon>
        <taxon>Viridiplantae</taxon>
        <taxon>Streptophyta</taxon>
        <taxon>Embryophyta</taxon>
        <taxon>Tracheophyta</taxon>
        <taxon>Spermatophyta</taxon>
        <taxon>Magnoliopsida</taxon>
        <taxon>Liliopsida</taxon>
        <taxon>Poales</taxon>
        <taxon>Poaceae</taxon>
        <taxon>PACMAD clade</taxon>
        <taxon>Arundinoideae</taxon>
        <taxon>Arundineae</taxon>
        <taxon>Arundo</taxon>
    </lineage>
</organism>
<dbReference type="AlphaFoldDB" id="A0A0A9DU74"/>
<evidence type="ECO:0000256" key="3">
    <source>
        <dbReference type="ARBA" id="ARBA00022946"/>
    </source>
</evidence>
<keyword evidence="2" id="KW-0806">Transcription termination</keyword>
<evidence type="ECO:0000313" key="4">
    <source>
        <dbReference type="EMBL" id="JAD89200.1"/>
    </source>
</evidence>
<evidence type="ECO:0000256" key="1">
    <source>
        <dbReference type="ARBA" id="ARBA00007692"/>
    </source>
</evidence>
<dbReference type="Gene3D" id="1.25.70.10">
    <property type="entry name" value="Transcription termination factor 3, mitochondrial"/>
    <property type="match status" value="1"/>
</dbReference>
<dbReference type="PANTHER" id="PTHR13068">
    <property type="entry name" value="CGI-12 PROTEIN-RELATED"/>
    <property type="match status" value="1"/>
</dbReference>
<keyword evidence="3" id="KW-0809">Transit peptide</keyword>
<dbReference type="GO" id="GO:0003676">
    <property type="term" value="F:nucleic acid binding"/>
    <property type="evidence" value="ECO:0007669"/>
    <property type="project" value="InterPro"/>
</dbReference>
<sequence>MLRLRNHLIFAVRAASPFPAAASLRRLLRLSTAAASFVPEDFLVTTCGLTPTQALRASKCLAHLKSSSKPEAVLAFFADIGLAKADVAREPRLLCSKVDKTLSPRTGMLRDIGLRAPDLRPRHHRTPSLLVFNYDRSPLILPFFLGLLREDAHRPQEEHHPPVKRPRGCRQA</sequence>
<keyword evidence="2" id="KW-0805">Transcription regulation</keyword>
<reference evidence="4" key="2">
    <citation type="journal article" date="2015" name="Data Brief">
        <title>Shoot transcriptome of the giant reed, Arundo donax.</title>
        <authorList>
            <person name="Barrero R.A."/>
            <person name="Guerrero F.D."/>
            <person name="Moolhuijzen P."/>
            <person name="Goolsby J.A."/>
            <person name="Tidwell J."/>
            <person name="Bellgard S.E."/>
            <person name="Bellgard M.I."/>
        </authorList>
    </citation>
    <scope>NUCLEOTIDE SEQUENCE</scope>
    <source>
        <tissue evidence="4">Shoot tissue taken approximately 20 cm above the soil surface</tissue>
    </source>
</reference>
<accession>A0A0A9DU74</accession>
<dbReference type="EMBL" id="GBRH01208695">
    <property type="protein sequence ID" value="JAD89200.1"/>
    <property type="molecule type" value="Transcribed_RNA"/>
</dbReference>
<reference evidence="4" key="1">
    <citation type="submission" date="2014-09" db="EMBL/GenBank/DDBJ databases">
        <authorList>
            <person name="Magalhaes I.L.F."/>
            <person name="Oliveira U."/>
            <person name="Santos F.R."/>
            <person name="Vidigal T.H.D.A."/>
            <person name="Brescovit A.D."/>
            <person name="Santos A.J."/>
        </authorList>
    </citation>
    <scope>NUCLEOTIDE SEQUENCE</scope>
    <source>
        <tissue evidence="4">Shoot tissue taken approximately 20 cm above the soil surface</tissue>
    </source>
</reference>
<protein>
    <submittedName>
        <fullName evidence="4">Uncharacterized protein</fullName>
    </submittedName>
</protein>
<dbReference type="GO" id="GO:0006353">
    <property type="term" value="P:DNA-templated transcription termination"/>
    <property type="evidence" value="ECO:0007669"/>
    <property type="project" value="UniProtKB-KW"/>
</dbReference>
<name>A0A0A9DU74_ARUDO</name>
<dbReference type="InterPro" id="IPR038538">
    <property type="entry name" value="MTERF_sf"/>
</dbReference>
<dbReference type="PANTHER" id="PTHR13068:SF39">
    <property type="entry name" value="OS02G0749900 PROTEIN"/>
    <property type="match status" value="1"/>
</dbReference>
<keyword evidence="2" id="KW-0804">Transcription</keyword>